<keyword evidence="5" id="KW-0677">Repeat</keyword>
<dbReference type="Gene3D" id="2.130.10.10">
    <property type="entry name" value="YVTN repeat-like/Quinoprotein amine dehydrogenase"/>
    <property type="match status" value="4"/>
</dbReference>
<dbReference type="Proteomes" id="UP000759537">
    <property type="component" value="Unassembled WGS sequence"/>
</dbReference>
<accession>A0A9P5MYU3</accession>
<name>A0A9P5MYU3_9AGAM</name>
<keyword evidence="6" id="KW-0804">Transcription</keyword>
<reference evidence="11" key="2">
    <citation type="journal article" date="2020" name="Nat. Commun.">
        <title>Large-scale genome sequencing of mycorrhizal fungi provides insights into the early evolution of symbiotic traits.</title>
        <authorList>
            <person name="Miyauchi S."/>
            <person name="Kiss E."/>
            <person name="Kuo A."/>
            <person name="Drula E."/>
            <person name="Kohler A."/>
            <person name="Sanchez-Garcia M."/>
            <person name="Morin E."/>
            <person name="Andreopoulos B."/>
            <person name="Barry K.W."/>
            <person name="Bonito G."/>
            <person name="Buee M."/>
            <person name="Carver A."/>
            <person name="Chen C."/>
            <person name="Cichocki N."/>
            <person name="Clum A."/>
            <person name="Culley D."/>
            <person name="Crous P.W."/>
            <person name="Fauchery L."/>
            <person name="Girlanda M."/>
            <person name="Hayes R.D."/>
            <person name="Keri Z."/>
            <person name="LaButti K."/>
            <person name="Lipzen A."/>
            <person name="Lombard V."/>
            <person name="Magnuson J."/>
            <person name="Maillard F."/>
            <person name="Murat C."/>
            <person name="Nolan M."/>
            <person name="Ohm R.A."/>
            <person name="Pangilinan J."/>
            <person name="Pereira M.F."/>
            <person name="Perotto S."/>
            <person name="Peter M."/>
            <person name="Pfister S."/>
            <person name="Riley R."/>
            <person name="Sitrit Y."/>
            <person name="Stielow J.B."/>
            <person name="Szollosi G."/>
            <person name="Zifcakova L."/>
            <person name="Stursova M."/>
            <person name="Spatafora J.W."/>
            <person name="Tedersoo L."/>
            <person name="Vaario L.M."/>
            <person name="Yamada A."/>
            <person name="Yan M."/>
            <person name="Wang P."/>
            <person name="Xu J."/>
            <person name="Bruns T."/>
            <person name="Baldrian P."/>
            <person name="Vilgalys R."/>
            <person name="Dunand C."/>
            <person name="Henrissat B."/>
            <person name="Grigoriev I.V."/>
            <person name="Hibbett D."/>
            <person name="Nagy L.G."/>
            <person name="Martin F.M."/>
        </authorList>
    </citation>
    <scope>NUCLEOTIDE SEQUENCE</scope>
    <source>
        <strain evidence="11">Prilba</strain>
    </source>
</reference>
<evidence type="ECO:0000256" key="1">
    <source>
        <dbReference type="ARBA" id="ARBA00004604"/>
    </source>
</evidence>
<keyword evidence="4 8" id="KW-0853">WD repeat</keyword>
<dbReference type="SUPFAM" id="SSF50978">
    <property type="entry name" value="WD40 repeat-like"/>
    <property type="match status" value="1"/>
</dbReference>
<dbReference type="PROSITE" id="PS50294">
    <property type="entry name" value="WD_REPEATS_REGION"/>
    <property type="match status" value="2"/>
</dbReference>
<organism evidence="11 12">
    <name type="scientific">Russula ochroleuca</name>
    <dbReference type="NCBI Taxonomy" id="152965"/>
    <lineage>
        <taxon>Eukaryota</taxon>
        <taxon>Fungi</taxon>
        <taxon>Dikarya</taxon>
        <taxon>Basidiomycota</taxon>
        <taxon>Agaricomycotina</taxon>
        <taxon>Agaricomycetes</taxon>
        <taxon>Russulales</taxon>
        <taxon>Russulaceae</taxon>
        <taxon>Russula</taxon>
    </lineage>
</organism>
<dbReference type="GO" id="GO:2000234">
    <property type="term" value="P:positive regulation of rRNA processing"/>
    <property type="evidence" value="ECO:0007669"/>
    <property type="project" value="TreeGrafter"/>
</dbReference>
<dbReference type="OrthoDB" id="4096at2759"/>
<evidence type="ECO:0000313" key="12">
    <source>
        <dbReference type="Proteomes" id="UP000759537"/>
    </source>
</evidence>
<dbReference type="GO" id="GO:0032040">
    <property type="term" value="C:small-subunit processome"/>
    <property type="evidence" value="ECO:0007669"/>
    <property type="project" value="InterPro"/>
</dbReference>
<dbReference type="InterPro" id="IPR057644">
    <property type="entry name" value="Beta-prop_WDR75_2nd"/>
</dbReference>
<dbReference type="PANTHER" id="PTHR44215">
    <property type="entry name" value="WD REPEAT-CONTAINING PROTEIN 75"/>
    <property type="match status" value="1"/>
</dbReference>
<dbReference type="InterPro" id="IPR019775">
    <property type="entry name" value="WD40_repeat_CS"/>
</dbReference>
<dbReference type="PANTHER" id="PTHR44215:SF1">
    <property type="entry name" value="WD REPEAT-CONTAINING PROTEIN 75"/>
    <property type="match status" value="1"/>
</dbReference>
<feature type="region of interest" description="Disordered" evidence="9">
    <location>
        <begin position="920"/>
        <end position="996"/>
    </location>
</feature>
<dbReference type="PROSITE" id="PS00678">
    <property type="entry name" value="WD_REPEATS_1"/>
    <property type="match status" value="1"/>
</dbReference>
<feature type="compositionally biased region" description="Basic residues" evidence="9">
    <location>
        <begin position="943"/>
        <end position="956"/>
    </location>
</feature>
<gene>
    <name evidence="11" type="ORF">DFH94DRAFT_418025</name>
</gene>
<dbReference type="PROSITE" id="PS50082">
    <property type="entry name" value="WD_REPEATS_2"/>
    <property type="match status" value="3"/>
</dbReference>
<dbReference type="InterPro" id="IPR036322">
    <property type="entry name" value="WD40_repeat_dom_sf"/>
</dbReference>
<feature type="compositionally biased region" description="Basic residues" evidence="9">
    <location>
        <begin position="25"/>
        <end position="34"/>
    </location>
</feature>
<dbReference type="SMART" id="SM00320">
    <property type="entry name" value="WD40"/>
    <property type="match status" value="6"/>
</dbReference>
<dbReference type="GO" id="GO:0006364">
    <property type="term" value="P:rRNA processing"/>
    <property type="evidence" value="ECO:0007669"/>
    <property type="project" value="UniProtKB-KW"/>
</dbReference>
<feature type="repeat" description="WD" evidence="8">
    <location>
        <begin position="310"/>
        <end position="351"/>
    </location>
</feature>
<evidence type="ECO:0000256" key="3">
    <source>
        <dbReference type="ARBA" id="ARBA00022552"/>
    </source>
</evidence>
<evidence type="ECO:0000256" key="7">
    <source>
        <dbReference type="ARBA" id="ARBA00023242"/>
    </source>
</evidence>
<evidence type="ECO:0000256" key="5">
    <source>
        <dbReference type="ARBA" id="ARBA00022737"/>
    </source>
</evidence>
<evidence type="ECO:0000256" key="2">
    <source>
        <dbReference type="ARBA" id="ARBA00022517"/>
    </source>
</evidence>
<feature type="compositionally biased region" description="Polar residues" evidence="9">
    <location>
        <begin position="1"/>
        <end position="24"/>
    </location>
</feature>
<dbReference type="Pfam" id="PF23769">
    <property type="entry name" value="Beta-prop_WDR75_2nd"/>
    <property type="match status" value="1"/>
</dbReference>
<evidence type="ECO:0000256" key="6">
    <source>
        <dbReference type="ARBA" id="ARBA00023163"/>
    </source>
</evidence>
<feature type="compositionally biased region" description="Basic residues" evidence="9">
    <location>
        <begin position="987"/>
        <end position="996"/>
    </location>
</feature>
<comment type="caution">
    <text evidence="11">The sequence shown here is derived from an EMBL/GenBank/DDBJ whole genome shotgun (WGS) entry which is preliminary data.</text>
</comment>
<reference evidence="11" key="1">
    <citation type="submission" date="2019-10" db="EMBL/GenBank/DDBJ databases">
        <authorList>
            <consortium name="DOE Joint Genome Institute"/>
            <person name="Kuo A."/>
            <person name="Miyauchi S."/>
            <person name="Kiss E."/>
            <person name="Drula E."/>
            <person name="Kohler A."/>
            <person name="Sanchez-Garcia M."/>
            <person name="Andreopoulos B."/>
            <person name="Barry K.W."/>
            <person name="Bonito G."/>
            <person name="Buee M."/>
            <person name="Carver A."/>
            <person name="Chen C."/>
            <person name="Cichocki N."/>
            <person name="Clum A."/>
            <person name="Culley D."/>
            <person name="Crous P.W."/>
            <person name="Fauchery L."/>
            <person name="Girlanda M."/>
            <person name="Hayes R."/>
            <person name="Keri Z."/>
            <person name="LaButti K."/>
            <person name="Lipzen A."/>
            <person name="Lombard V."/>
            <person name="Magnuson J."/>
            <person name="Maillard F."/>
            <person name="Morin E."/>
            <person name="Murat C."/>
            <person name="Nolan M."/>
            <person name="Ohm R."/>
            <person name="Pangilinan J."/>
            <person name="Pereira M."/>
            <person name="Perotto S."/>
            <person name="Peter M."/>
            <person name="Riley R."/>
            <person name="Sitrit Y."/>
            <person name="Stielow B."/>
            <person name="Szollosi G."/>
            <person name="Zifcakova L."/>
            <person name="Stursova M."/>
            <person name="Spatafora J.W."/>
            <person name="Tedersoo L."/>
            <person name="Vaario L.-M."/>
            <person name="Yamada A."/>
            <person name="Yan M."/>
            <person name="Wang P."/>
            <person name="Xu J."/>
            <person name="Bruns T."/>
            <person name="Baldrian P."/>
            <person name="Vilgalys R."/>
            <person name="Henrissat B."/>
            <person name="Grigoriev I.V."/>
            <person name="Hibbett D."/>
            <person name="Nagy L.G."/>
            <person name="Martin F.M."/>
        </authorList>
    </citation>
    <scope>NUCLEOTIDE SEQUENCE</scope>
    <source>
        <strain evidence="11">Prilba</strain>
    </source>
</reference>
<evidence type="ECO:0000256" key="9">
    <source>
        <dbReference type="SAM" id="MobiDB-lite"/>
    </source>
</evidence>
<feature type="repeat" description="WD" evidence="8">
    <location>
        <begin position="263"/>
        <end position="287"/>
    </location>
</feature>
<evidence type="ECO:0000256" key="4">
    <source>
        <dbReference type="ARBA" id="ARBA00022574"/>
    </source>
</evidence>
<keyword evidence="2" id="KW-0690">Ribosome biogenesis</keyword>
<dbReference type="EMBL" id="WHVB01000006">
    <property type="protein sequence ID" value="KAF8482022.1"/>
    <property type="molecule type" value="Genomic_DNA"/>
</dbReference>
<comment type="subcellular location">
    <subcellularLocation>
        <location evidence="1">Nucleus</location>
        <location evidence="1">Nucleolus</location>
    </subcellularLocation>
</comment>
<proteinExistence type="predicted"/>
<feature type="repeat" description="WD" evidence="8">
    <location>
        <begin position="112"/>
        <end position="154"/>
    </location>
</feature>
<evidence type="ECO:0000259" key="10">
    <source>
        <dbReference type="Pfam" id="PF23769"/>
    </source>
</evidence>
<dbReference type="GO" id="GO:0045943">
    <property type="term" value="P:positive regulation of transcription by RNA polymerase I"/>
    <property type="evidence" value="ECO:0007669"/>
    <property type="project" value="InterPro"/>
</dbReference>
<dbReference type="InterPro" id="IPR015943">
    <property type="entry name" value="WD40/YVTN_repeat-like_dom_sf"/>
</dbReference>
<feature type="domain" description="WD repeat-containing protein 75 second beta-propeller" evidence="10">
    <location>
        <begin position="419"/>
        <end position="722"/>
    </location>
</feature>
<dbReference type="AlphaFoldDB" id="A0A9P5MYU3"/>
<keyword evidence="3" id="KW-0698">rRNA processing</keyword>
<keyword evidence="12" id="KW-1185">Reference proteome</keyword>
<feature type="compositionally biased region" description="Polar residues" evidence="9">
    <location>
        <begin position="957"/>
        <end position="981"/>
    </location>
</feature>
<dbReference type="InterPro" id="IPR001680">
    <property type="entry name" value="WD40_rpt"/>
</dbReference>
<dbReference type="GO" id="GO:0003723">
    <property type="term" value="F:RNA binding"/>
    <property type="evidence" value="ECO:0007669"/>
    <property type="project" value="InterPro"/>
</dbReference>
<feature type="region of interest" description="Disordered" evidence="9">
    <location>
        <begin position="1"/>
        <end position="53"/>
    </location>
</feature>
<dbReference type="InterPro" id="IPR053826">
    <property type="entry name" value="WDR75"/>
</dbReference>
<sequence>MVPSNVSSSKAQQTKEPQSPQKIGTTRRRRRPKSKHQENLAESPPAGASTSVSAEQLKSWPWVSITEPPTTKHPPVFTKDGSYFFSIVGSSVKIYSTSTGLVVSTLSAKRDTGSHTNAITSAILNPHNAYQLITGSLDGHIKIWDMLDGVLLQTIGVGNPVRHIAAHERWKDVVFVAVARKASVGDDSDVVLRMSLKPSPTTLQLPVQAPSESIVVGKTRTTRGLAVSAGGSWLVAIGGHKAYVASTSNLKAGFVKFVSPEALTCLALHPTEEYFATGDEEGNIRLWYCLHDTVTISKAEVEKRAPTATLHWHAHAVSALTFTPNGAYLLSGGEESVLVIWQIHSGKKEFVPRVGAPIDSVAVSRTQSGEEEYLLHLADASLVFIGSSKLKISRSYSGIKLDPAVSHSRPSASAPTPLTVHSLSSTLILPSSHPSSLQTYSPSSSKLISELEVSPSNRVSRRDEKMLEPSRVERAVVSSSGEWLATIDSREGDEYFRGEVHLKVWRWESSTGLWTLNTRIDRPHGPARVTSIVFSPDDGSGNTLLATSGEDGSVTSWRKRSVANKKAGTSDGEFHRMVDCLLINISIVFWVARSRLTFKREIPWTICWSPDGSLLAVGFGAYVAIYDPLSNALIRTFAASELRGPVRSVHFLGYEGRFLAVAGHSDVVLWDLVTQKVQWHHRSALPISAVVSHPRDELLAVFSSQRLSSTVAIFESSNSSPRNTYTVPFTLRNIAWYPQVPSKAKETSAFRLVGITDNWDVVLCGDDVHPLAGEGLVARGLLTGSQEPPKRTLLQDIWGDSALTNALVDPLIQKKVASTAPRNGKEIADILSGPAYLIPPLGTLFEPLMTHFLTPRPPEDESIRVAGLAEGDEEDTNMDVDESQDNLPVSSVRAERVVDALEIEALVHLFQHHGVKAPPSTIPHAKLPNGHVPEVHSNTYRKVNGHSHTPKPKANSKLHTSSAIINDRTSPGNPSHTSPKSSPAAAGRKRKTMAAS</sequence>
<protein>
    <submittedName>
        <fullName evidence="11">WD40 repeat-like protein</fullName>
    </submittedName>
</protein>
<keyword evidence="7" id="KW-0539">Nucleus</keyword>
<dbReference type="Pfam" id="PF23869">
    <property type="entry name" value="Beta-prop_WDR75_1st"/>
    <property type="match status" value="1"/>
</dbReference>
<evidence type="ECO:0000313" key="11">
    <source>
        <dbReference type="EMBL" id="KAF8482022.1"/>
    </source>
</evidence>
<evidence type="ECO:0000256" key="8">
    <source>
        <dbReference type="PROSITE-ProRule" id="PRU00221"/>
    </source>
</evidence>
<dbReference type="SUPFAM" id="SSF82171">
    <property type="entry name" value="DPP6 N-terminal domain-like"/>
    <property type="match status" value="1"/>
</dbReference>